<comment type="caution">
    <text evidence="5">The sequence shown here is derived from an EMBL/GenBank/DDBJ whole genome shotgun (WGS) entry which is preliminary data.</text>
</comment>
<evidence type="ECO:0000256" key="2">
    <source>
        <dbReference type="SAM" id="Phobius"/>
    </source>
</evidence>
<dbReference type="Gene3D" id="2.60.40.2230">
    <property type="entry name" value="Uncharacterised protein YcnI-like PF07987, DUF1775"/>
    <property type="match status" value="1"/>
</dbReference>
<gene>
    <name evidence="5" type="ORF">FCI23_42480</name>
</gene>
<feature type="domain" description="YncI copper-binding" evidence="4">
    <location>
        <begin position="99"/>
        <end position="161"/>
    </location>
</feature>
<protein>
    <submittedName>
        <fullName evidence="5">DUF1775 domain-containing protein</fullName>
    </submittedName>
</protein>
<evidence type="ECO:0000313" key="5">
    <source>
        <dbReference type="EMBL" id="TKA00613.1"/>
    </source>
</evidence>
<feature type="region of interest" description="Disordered" evidence="1">
    <location>
        <begin position="164"/>
        <end position="197"/>
    </location>
</feature>
<dbReference type="AlphaFoldDB" id="A0A4U0RY54"/>
<keyword evidence="6" id="KW-1185">Reference proteome</keyword>
<evidence type="ECO:0000259" key="4">
    <source>
        <dbReference type="Pfam" id="PF07987"/>
    </source>
</evidence>
<reference evidence="5 6" key="1">
    <citation type="submission" date="2019-04" db="EMBL/GenBank/DDBJ databases">
        <title>Streptomyces oryziradicis sp. nov., a novel actinomycete isolated from rhizosphere soil of rice (Oryza sativa L.).</title>
        <authorList>
            <person name="Li C."/>
        </authorList>
    </citation>
    <scope>NUCLEOTIDE SEQUENCE [LARGE SCALE GENOMIC DNA]</scope>
    <source>
        <strain evidence="5 6">NEAU-C40</strain>
    </source>
</reference>
<dbReference type="RefSeq" id="WP_136729425.1">
    <property type="nucleotide sequence ID" value="NZ_SUMC01000083.1"/>
</dbReference>
<feature type="chain" id="PRO_5020741058" evidence="3">
    <location>
        <begin position="34"/>
        <end position="239"/>
    </location>
</feature>
<dbReference type="Proteomes" id="UP000305778">
    <property type="component" value="Unassembled WGS sequence"/>
</dbReference>
<organism evidence="5 6">
    <name type="scientific">Actinacidiphila oryziradicis</name>
    <dbReference type="NCBI Taxonomy" id="2571141"/>
    <lineage>
        <taxon>Bacteria</taxon>
        <taxon>Bacillati</taxon>
        <taxon>Actinomycetota</taxon>
        <taxon>Actinomycetes</taxon>
        <taxon>Kitasatosporales</taxon>
        <taxon>Streptomycetaceae</taxon>
        <taxon>Actinacidiphila</taxon>
    </lineage>
</organism>
<keyword evidence="3" id="KW-0732">Signal</keyword>
<feature type="signal peptide" evidence="3">
    <location>
        <begin position="1"/>
        <end position="33"/>
    </location>
</feature>
<keyword evidence="2" id="KW-0812">Transmembrane</keyword>
<feature type="transmembrane region" description="Helical" evidence="2">
    <location>
        <begin position="213"/>
        <end position="234"/>
    </location>
</feature>
<dbReference type="InterPro" id="IPR012533">
    <property type="entry name" value="YcnI-copper_dom"/>
</dbReference>
<dbReference type="InterPro" id="IPR038507">
    <property type="entry name" value="YcnI-like_sf"/>
</dbReference>
<name>A0A4U0RY54_9ACTN</name>
<keyword evidence="2" id="KW-1133">Transmembrane helix</keyword>
<sequence>MRTADPSTRLRRLGVIAPAGLAAVFAAAGPAAAHTEVTASRAQALAENVTLTFTNEAESDSAGFTKIRIVLPAGITPDAVTVKEAPKGWKLRPTADGYTVGGPALAPGKDAEHSIVVRQLPDAKSLAFKTLDTYSDGKVSRWIELPTGGAEPEKPAPVLKLKAAAPGAAPISPSPSTGADSSPSSSETSAAASEIGKERVVAQEADASGNNNGITIVAVLIGAMLALAGAVLWFKRPST</sequence>
<evidence type="ECO:0000256" key="3">
    <source>
        <dbReference type="SAM" id="SignalP"/>
    </source>
</evidence>
<dbReference type="Pfam" id="PF07987">
    <property type="entry name" value="DUF1775"/>
    <property type="match status" value="1"/>
</dbReference>
<proteinExistence type="predicted"/>
<dbReference type="OrthoDB" id="3296726at2"/>
<evidence type="ECO:0000256" key="1">
    <source>
        <dbReference type="SAM" id="MobiDB-lite"/>
    </source>
</evidence>
<keyword evidence="2" id="KW-0472">Membrane</keyword>
<feature type="compositionally biased region" description="Low complexity" evidence="1">
    <location>
        <begin position="164"/>
        <end position="194"/>
    </location>
</feature>
<evidence type="ECO:0000313" key="6">
    <source>
        <dbReference type="Proteomes" id="UP000305778"/>
    </source>
</evidence>
<dbReference type="EMBL" id="SUMC01000083">
    <property type="protein sequence ID" value="TKA00613.1"/>
    <property type="molecule type" value="Genomic_DNA"/>
</dbReference>
<accession>A0A4U0RY54</accession>